<reference evidence="2" key="1">
    <citation type="journal article" date="2023" name="Mol. Phylogenet. Evol.">
        <title>Genome-scale phylogeny and comparative genomics of the fungal order Sordariales.</title>
        <authorList>
            <person name="Hensen N."/>
            <person name="Bonometti L."/>
            <person name="Westerberg I."/>
            <person name="Brannstrom I.O."/>
            <person name="Guillou S."/>
            <person name="Cros-Aarteil S."/>
            <person name="Calhoun S."/>
            <person name="Haridas S."/>
            <person name="Kuo A."/>
            <person name="Mondo S."/>
            <person name="Pangilinan J."/>
            <person name="Riley R."/>
            <person name="LaButti K."/>
            <person name="Andreopoulos B."/>
            <person name="Lipzen A."/>
            <person name="Chen C."/>
            <person name="Yan M."/>
            <person name="Daum C."/>
            <person name="Ng V."/>
            <person name="Clum A."/>
            <person name="Steindorff A."/>
            <person name="Ohm R.A."/>
            <person name="Martin F."/>
            <person name="Silar P."/>
            <person name="Natvig D.O."/>
            <person name="Lalanne C."/>
            <person name="Gautier V."/>
            <person name="Ament-Velasquez S.L."/>
            <person name="Kruys A."/>
            <person name="Hutchinson M.I."/>
            <person name="Powell A.J."/>
            <person name="Barry K."/>
            <person name="Miller A.N."/>
            <person name="Grigoriev I.V."/>
            <person name="Debuchy R."/>
            <person name="Gladieux P."/>
            <person name="Hiltunen Thoren M."/>
            <person name="Johannesson H."/>
        </authorList>
    </citation>
    <scope>NUCLEOTIDE SEQUENCE</scope>
    <source>
        <strain evidence="2">CBS 141.50</strain>
    </source>
</reference>
<feature type="compositionally biased region" description="Polar residues" evidence="1">
    <location>
        <begin position="142"/>
        <end position="169"/>
    </location>
</feature>
<organism evidence="2 3">
    <name type="scientific">Dichotomopilus funicola</name>
    <dbReference type="NCBI Taxonomy" id="1934379"/>
    <lineage>
        <taxon>Eukaryota</taxon>
        <taxon>Fungi</taxon>
        <taxon>Dikarya</taxon>
        <taxon>Ascomycota</taxon>
        <taxon>Pezizomycotina</taxon>
        <taxon>Sordariomycetes</taxon>
        <taxon>Sordariomycetidae</taxon>
        <taxon>Sordariales</taxon>
        <taxon>Chaetomiaceae</taxon>
        <taxon>Dichotomopilus</taxon>
    </lineage>
</organism>
<reference evidence="2" key="2">
    <citation type="submission" date="2023-05" db="EMBL/GenBank/DDBJ databases">
        <authorList>
            <consortium name="Lawrence Berkeley National Laboratory"/>
            <person name="Steindorff A."/>
            <person name="Hensen N."/>
            <person name="Bonometti L."/>
            <person name="Westerberg I."/>
            <person name="Brannstrom I.O."/>
            <person name="Guillou S."/>
            <person name="Cros-Aarteil S."/>
            <person name="Calhoun S."/>
            <person name="Haridas S."/>
            <person name="Kuo A."/>
            <person name="Mondo S."/>
            <person name="Pangilinan J."/>
            <person name="Riley R."/>
            <person name="Labutti K."/>
            <person name="Andreopoulos B."/>
            <person name="Lipzen A."/>
            <person name="Chen C."/>
            <person name="Yanf M."/>
            <person name="Daum C."/>
            <person name="Ng V."/>
            <person name="Clum A."/>
            <person name="Ohm R."/>
            <person name="Martin F."/>
            <person name="Silar P."/>
            <person name="Natvig D."/>
            <person name="Lalanne C."/>
            <person name="Gautier V."/>
            <person name="Ament-Velasquez S.L."/>
            <person name="Kruys A."/>
            <person name="Hutchinson M.I."/>
            <person name="Powell A.J."/>
            <person name="Barry K."/>
            <person name="Miller A.N."/>
            <person name="Grigoriev I.V."/>
            <person name="Debuchy R."/>
            <person name="Gladieux P."/>
            <person name="Thoren M.H."/>
            <person name="Johannesson H."/>
        </authorList>
    </citation>
    <scope>NUCLEOTIDE SEQUENCE</scope>
    <source>
        <strain evidence="2">CBS 141.50</strain>
    </source>
</reference>
<gene>
    <name evidence="2" type="ORF">C8A04DRAFT_32987</name>
</gene>
<accession>A0AAN6UV50</accession>
<dbReference type="AlphaFoldDB" id="A0AAN6UV50"/>
<dbReference type="EMBL" id="MU853659">
    <property type="protein sequence ID" value="KAK4139540.1"/>
    <property type="molecule type" value="Genomic_DNA"/>
</dbReference>
<sequence length="169" mass="17846">MINAHELRQSWSVDNKLVLADGTADNCANKKKYYTVENFEREFKFEKCKSITFYEGQEIGDKFLMSATGSGHIAVPAGVLLVVEGGKARCDSAGSIFGGGGIRAPPPSRVSDYAPSSADSGYSGSYAGGNSHPSPPRDRTTFNRAPGSTVSISNCSIAPSDSASNVGRR</sequence>
<evidence type="ECO:0000313" key="3">
    <source>
        <dbReference type="Proteomes" id="UP001302676"/>
    </source>
</evidence>
<evidence type="ECO:0000313" key="2">
    <source>
        <dbReference type="EMBL" id="KAK4139540.1"/>
    </source>
</evidence>
<comment type="caution">
    <text evidence="2">The sequence shown here is derived from an EMBL/GenBank/DDBJ whole genome shotgun (WGS) entry which is preliminary data.</text>
</comment>
<dbReference type="Proteomes" id="UP001302676">
    <property type="component" value="Unassembled WGS sequence"/>
</dbReference>
<proteinExistence type="predicted"/>
<dbReference type="GeneID" id="87818894"/>
<feature type="compositionally biased region" description="Low complexity" evidence="1">
    <location>
        <begin position="111"/>
        <end position="129"/>
    </location>
</feature>
<feature type="region of interest" description="Disordered" evidence="1">
    <location>
        <begin position="96"/>
        <end position="169"/>
    </location>
</feature>
<name>A0AAN6UV50_9PEZI</name>
<evidence type="ECO:0000256" key="1">
    <source>
        <dbReference type="SAM" id="MobiDB-lite"/>
    </source>
</evidence>
<protein>
    <submittedName>
        <fullName evidence="2">Uncharacterized protein</fullName>
    </submittedName>
</protein>
<keyword evidence="3" id="KW-1185">Reference proteome</keyword>
<dbReference type="RefSeq" id="XP_062632911.1">
    <property type="nucleotide sequence ID" value="XM_062782281.1"/>
</dbReference>